<dbReference type="Proteomes" id="UP000284684">
    <property type="component" value="Unassembled WGS sequence"/>
</dbReference>
<dbReference type="Gene3D" id="1.20.120.530">
    <property type="entry name" value="GntR ligand-binding domain-like"/>
    <property type="match status" value="1"/>
</dbReference>
<dbReference type="PANTHER" id="PTHR43537">
    <property type="entry name" value="TRANSCRIPTIONAL REGULATOR, GNTR FAMILY"/>
    <property type="match status" value="1"/>
</dbReference>
<dbReference type="EMBL" id="MOBI01000017">
    <property type="protein sequence ID" value="ROM96010.1"/>
    <property type="molecule type" value="Genomic_DNA"/>
</dbReference>
<dbReference type="GO" id="GO:0003700">
    <property type="term" value="F:DNA-binding transcription factor activity"/>
    <property type="evidence" value="ECO:0007669"/>
    <property type="project" value="InterPro"/>
</dbReference>
<sequence length="242" mass="27117">MSSYALKNPVFSISAALPLRRQSEKKRCVDDIYPQIFDAILEQRIAPASRFTEESLGQVFGVSRSIIRQVLARLSHQQVVILRPNHRPQVAAPDAEQTRQILHARRLTETTLVRLACQQPTSRHLPQLRELIERERRCIEQNQRGPAIRLSGEFHLQLAHVAGNAPLAQFLGSLVPLTSLAIARYEEQSCSHCAWQEHAAIVEAVERGDAKAAEGLMTEHLDHLEQKLLSPESGSAHDRVTG</sequence>
<dbReference type="InterPro" id="IPR000524">
    <property type="entry name" value="Tscrpt_reg_HTH_GntR"/>
</dbReference>
<comment type="caution">
    <text evidence="5">The sequence shown here is derived from an EMBL/GenBank/DDBJ whole genome shotgun (WGS) entry which is preliminary data.</text>
</comment>
<dbReference type="InterPro" id="IPR011711">
    <property type="entry name" value="GntR_C"/>
</dbReference>
<dbReference type="InterPro" id="IPR036390">
    <property type="entry name" value="WH_DNA-bd_sf"/>
</dbReference>
<dbReference type="SUPFAM" id="SSF48008">
    <property type="entry name" value="GntR ligand-binding domain-like"/>
    <property type="match status" value="1"/>
</dbReference>
<dbReference type="Gene3D" id="1.10.10.10">
    <property type="entry name" value="Winged helix-like DNA-binding domain superfamily/Winged helix DNA-binding domain"/>
    <property type="match status" value="1"/>
</dbReference>
<keyword evidence="1" id="KW-0805">Transcription regulation</keyword>
<reference evidence="5 6" key="1">
    <citation type="submission" date="2016-10" db="EMBL/GenBank/DDBJ databases">
        <title>Comparative genome analysis of multiple Pseudomonas spp. focuses on biocontrol and plant growth promoting traits.</title>
        <authorList>
            <person name="Tao X.-Y."/>
            <person name="Taylor C.G."/>
        </authorList>
    </citation>
    <scope>NUCLEOTIDE SEQUENCE [LARGE SCALE GENOMIC DNA]</scope>
    <source>
        <strain evidence="5 6">37D10</strain>
    </source>
</reference>
<dbReference type="Pfam" id="PF07729">
    <property type="entry name" value="FCD"/>
    <property type="match status" value="1"/>
</dbReference>
<gene>
    <name evidence="5" type="ORF">BK658_15760</name>
</gene>
<organism evidence="5 6">
    <name type="scientific">Pseudomonas brassicacearum</name>
    <dbReference type="NCBI Taxonomy" id="930166"/>
    <lineage>
        <taxon>Bacteria</taxon>
        <taxon>Pseudomonadati</taxon>
        <taxon>Pseudomonadota</taxon>
        <taxon>Gammaproteobacteria</taxon>
        <taxon>Pseudomonadales</taxon>
        <taxon>Pseudomonadaceae</taxon>
        <taxon>Pseudomonas</taxon>
    </lineage>
</organism>
<dbReference type="AlphaFoldDB" id="A0A423GQB0"/>
<name>A0A423GQB0_9PSED</name>
<dbReference type="RefSeq" id="WP_123583180.1">
    <property type="nucleotide sequence ID" value="NZ_MOBI01000017.1"/>
</dbReference>
<evidence type="ECO:0000259" key="4">
    <source>
        <dbReference type="SMART" id="SM00895"/>
    </source>
</evidence>
<dbReference type="GO" id="GO:0003677">
    <property type="term" value="F:DNA binding"/>
    <property type="evidence" value="ECO:0007669"/>
    <property type="project" value="UniProtKB-KW"/>
</dbReference>
<evidence type="ECO:0000313" key="5">
    <source>
        <dbReference type="EMBL" id="ROM96010.1"/>
    </source>
</evidence>
<keyword evidence="3" id="KW-0804">Transcription</keyword>
<feature type="domain" description="GntR C-terminal" evidence="4">
    <location>
        <begin position="100"/>
        <end position="223"/>
    </location>
</feature>
<dbReference type="InterPro" id="IPR036388">
    <property type="entry name" value="WH-like_DNA-bd_sf"/>
</dbReference>
<dbReference type="SMART" id="SM00895">
    <property type="entry name" value="FCD"/>
    <property type="match status" value="1"/>
</dbReference>
<dbReference type="Pfam" id="PF00392">
    <property type="entry name" value="GntR"/>
    <property type="match status" value="1"/>
</dbReference>
<keyword evidence="2" id="KW-0238">DNA-binding</keyword>
<evidence type="ECO:0000256" key="1">
    <source>
        <dbReference type="ARBA" id="ARBA00023015"/>
    </source>
</evidence>
<dbReference type="SUPFAM" id="SSF46785">
    <property type="entry name" value="Winged helix' DNA-binding domain"/>
    <property type="match status" value="1"/>
</dbReference>
<dbReference type="InterPro" id="IPR008920">
    <property type="entry name" value="TF_FadR/GntR_C"/>
</dbReference>
<evidence type="ECO:0000256" key="3">
    <source>
        <dbReference type="ARBA" id="ARBA00023163"/>
    </source>
</evidence>
<protein>
    <submittedName>
        <fullName evidence="5">GntR family transcriptional regulator</fullName>
    </submittedName>
</protein>
<dbReference type="PANTHER" id="PTHR43537:SF53">
    <property type="entry name" value="HTH-TYPE TRANSCRIPTIONAL REPRESSOR NANR"/>
    <property type="match status" value="1"/>
</dbReference>
<proteinExistence type="predicted"/>
<evidence type="ECO:0000313" key="6">
    <source>
        <dbReference type="Proteomes" id="UP000284684"/>
    </source>
</evidence>
<accession>A0A423GQB0</accession>
<evidence type="ECO:0000256" key="2">
    <source>
        <dbReference type="ARBA" id="ARBA00023125"/>
    </source>
</evidence>